<dbReference type="SUPFAM" id="SSF53067">
    <property type="entry name" value="Actin-like ATPase domain"/>
    <property type="match status" value="1"/>
</dbReference>
<evidence type="ECO:0000313" key="1">
    <source>
        <dbReference type="EMBL" id="MDT0596325.1"/>
    </source>
</evidence>
<dbReference type="GO" id="GO:0016301">
    <property type="term" value="F:kinase activity"/>
    <property type="evidence" value="ECO:0007669"/>
    <property type="project" value="UniProtKB-KW"/>
</dbReference>
<sequence length="430" mass="47349">MNKQLKRLLAMSEKPSRLIVGLMSGTSLDGLDIALCKVSGVNESSKLEVISFTTIAYDDSYRSRIVELFAKPNGRLIDVCTANNWVAKTHADMLMKCLKRWDTDPNEIDLIASHGQTIFHAPDNQTPSTLQIGDGDHIAQITNIITISDFRQKHVAAGGDGAPLVPYADYLLYKDPKQDRLLLNIGGIANFTLLPAACQFKDMICTDTGPGNTLMDAYVKRETNGHLQFDDRGAIALTGDVDYGLLQELKNTRFLTQNAPKSTGQELFNLSYVDQAVNHCKQMRYAEQLSLEITDKDLLREALHNKNQISFENVMATLNQFTADTISEEINTQLNSANIDPTKLHIYTSGGGPKNKVLMNNIAINLPECHFHHFEVLGLKADSKEAALFALLANQSIFGDTQVYKSANASHSDEIHSGPAVSLGKISLPN</sequence>
<dbReference type="Pfam" id="PF03702">
    <property type="entry name" value="AnmK"/>
    <property type="match status" value="1"/>
</dbReference>
<gene>
    <name evidence="1" type="ORF">RM552_15835</name>
</gene>
<organism evidence="1 2">
    <name type="scientific">Glaciecola petra</name>
    <dbReference type="NCBI Taxonomy" id="3075602"/>
    <lineage>
        <taxon>Bacteria</taxon>
        <taxon>Pseudomonadati</taxon>
        <taxon>Pseudomonadota</taxon>
        <taxon>Gammaproteobacteria</taxon>
        <taxon>Alteromonadales</taxon>
        <taxon>Alteromonadaceae</taxon>
        <taxon>Glaciecola</taxon>
    </lineage>
</organism>
<name>A0ABU2ZUL3_9ALTE</name>
<comment type="caution">
    <text evidence="1">The sequence shown here is derived from an EMBL/GenBank/DDBJ whole genome shotgun (WGS) entry which is preliminary data.</text>
</comment>
<evidence type="ECO:0000313" key="2">
    <source>
        <dbReference type="Proteomes" id="UP001253545"/>
    </source>
</evidence>
<dbReference type="RefSeq" id="WP_311369848.1">
    <property type="nucleotide sequence ID" value="NZ_JAVRHX010000006.1"/>
</dbReference>
<keyword evidence="2" id="KW-1185">Reference proteome</keyword>
<proteinExistence type="predicted"/>
<reference evidence="1 2" key="1">
    <citation type="submission" date="2023-09" db="EMBL/GenBank/DDBJ databases">
        <authorList>
            <person name="Rey-Velasco X."/>
        </authorList>
    </citation>
    <scope>NUCLEOTIDE SEQUENCE [LARGE SCALE GENOMIC DNA]</scope>
    <source>
        <strain evidence="1 2">P117</strain>
    </source>
</reference>
<accession>A0ABU2ZUL3</accession>
<dbReference type="PANTHER" id="PTHR30605:SF0">
    <property type="entry name" value="ANHYDRO-N-ACETYLMURAMIC ACID KINASE"/>
    <property type="match status" value="1"/>
</dbReference>
<dbReference type="InterPro" id="IPR043129">
    <property type="entry name" value="ATPase_NBD"/>
</dbReference>
<protein>
    <submittedName>
        <fullName evidence="1">Anhydro-N-acetylmuramic acid kinase</fullName>
    </submittedName>
</protein>
<keyword evidence="1" id="KW-0418">Kinase</keyword>
<dbReference type="EMBL" id="JAVRHX010000006">
    <property type="protein sequence ID" value="MDT0596325.1"/>
    <property type="molecule type" value="Genomic_DNA"/>
</dbReference>
<dbReference type="InterPro" id="IPR005338">
    <property type="entry name" value="Anhydro_N_Ac-Mur_kinase"/>
</dbReference>
<dbReference type="PANTHER" id="PTHR30605">
    <property type="entry name" value="ANHYDRO-N-ACETYLMURAMIC ACID KINASE"/>
    <property type="match status" value="1"/>
</dbReference>
<dbReference type="Gene3D" id="3.30.420.40">
    <property type="match status" value="2"/>
</dbReference>
<keyword evidence="1" id="KW-0808">Transferase</keyword>
<dbReference type="Proteomes" id="UP001253545">
    <property type="component" value="Unassembled WGS sequence"/>
</dbReference>